<name>A0ABM8ZSR4_9VIBR</name>
<accession>A0ABM8ZSR4</accession>
<keyword evidence="2" id="KW-1185">Reference proteome</keyword>
<gene>
    <name evidence="1" type="ORF">VST7929_01212</name>
</gene>
<comment type="caution">
    <text evidence="1">The sequence shown here is derived from an EMBL/GenBank/DDBJ whole genome shotgun (WGS) entry which is preliminary data.</text>
</comment>
<sequence>MMEFNWLNPWQAERCCCAEVSNIPASWPEFCEQYWQIQARYPQAQILFSLDDYPQACYTSMHSISANNLDDNTDCDTSAFAQDMDQGDYCGDDEEHFQFMMIKQNLARLVQATPVESLYVERWDFFGEYGSHEQDYLAFYQHPSRIMDIEEAHLFVVPVEENHLSLAAFPNGYWTDNLSPQQNARLAQLLKTQFGLHLFAIGAMFIGFIKTRNLSTTEQDALYQLCVTMYSKLNPSSETYMPALVPVFKQVIAEQPVLLLSFSD</sequence>
<protein>
    <recommendedName>
        <fullName evidence="3">DUF4253 domain-containing protein</fullName>
    </recommendedName>
</protein>
<dbReference type="RefSeq" id="WP_237465734.1">
    <property type="nucleotide sequence ID" value="NZ_CAKLDI010000001.1"/>
</dbReference>
<reference evidence="1" key="1">
    <citation type="submission" date="2021-11" db="EMBL/GenBank/DDBJ databases">
        <authorList>
            <person name="Rodrigo-Torres L."/>
            <person name="Arahal R. D."/>
            <person name="Lucena T."/>
        </authorList>
    </citation>
    <scope>NUCLEOTIDE SEQUENCE</scope>
    <source>
        <strain evidence="1">CECT 7929</strain>
    </source>
</reference>
<evidence type="ECO:0008006" key="3">
    <source>
        <dbReference type="Google" id="ProtNLM"/>
    </source>
</evidence>
<evidence type="ECO:0000313" key="2">
    <source>
        <dbReference type="Proteomes" id="UP000838672"/>
    </source>
</evidence>
<evidence type="ECO:0000313" key="1">
    <source>
        <dbReference type="EMBL" id="CAH0533346.1"/>
    </source>
</evidence>
<organism evidence="1 2">
    <name type="scientific">Vibrio stylophorae</name>
    <dbReference type="NCBI Taxonomy" id="659351"/>
    <lineage>
        <taxon>Bacteria</taxon>
        <taxon>Pseudomonadati</taxon>
        <taxon>Pseudomonadota</taxon>
        <taxon>Gammaproteobacteria</taxon>
        <taxon>Vibrionales</taxon>
        <taxon>Vibrionaceae</taxon>
        <taxon>Vibrio</taxon>
    </lineage>
</organism>
<proteinExistence type="predicted"/>
<dbReference type="EMBL" id="CAKLDI010000001">
    <property type="protein sequence ID" value="CAH0533346.1"/>
    <property type="molecule type" value="Genomic_DNA"/>
</dbReference>
<dbReference type="Proteomes" id="UP000838672">
    <property type="component" value="Unassembled WGS sequence"/>
</dbReference>